<reference evidence="1 2" key="1">
    <citation type="journal article" date="2018" name="Biotechnol. Biofuels">
        <title>Integrative visual omics of the white-rot fungus Polyporus brumalis exposes the biotechnological potential of its oxidative enzymes for delignifying raw plant biomass.</title>
        <authorList>
            <person name="Miyauchi S."/>
            <person name="Rancon A."/>
            <person name="Drula E."/>
            <person name="Hage H."/>
            <person name="Chaduli D."/>
            <person name="Favel A."/>
            <person name="Grisel S."/>
            <person name="Henrissat B."/>
            <person name="Herpoel-Gimbert I."/>
            <person name="Ruiz-Duenas F.J."/>
            <person name="Chevret D."/>
            <person name="Hainaut M."/>
            <person name="Lin J."/>
            <person name="Wang M."/>
            <person name="Pangilinan J."/>
            <person name="Lipzen A."/>
            <person name="Lesage-Meessen L."/>
            <person name="Navarro D."/>
            <person name="Riley R."/>
            <person name="Grigoriev I.V."/>
            <person name="Zhou S."/>
            <person name="Raouche S."/>
            <person name="Rosso M.N."/>
        </authorList>
    </citation>
    <scope>NUCLEOTIDE SEQUENCE [LARGE SCALE GENOMIC DNA]</scope>
    <source>
        <strain evidence="1 2">BRFM 1820</strain>
    </source>
</reference>
<organism evidence="1 2">
    <name type="scientific">Lentinus brumalis</name>
    <dbReference type="NCBI Taxonomy" id="2498619"/>
    <lineage>
        <taxon>Eukaryota</taxon>
        <taxon>Fungi</taxon>
        <taxon>Dikarya</taxon>
        <taxon>Basidiomycota</taxon>
        <taxon>Agaricomycotina</taxon>
        <taxon>Agaricomycetes</taxon>
        <taxon>Polyporales</taxon>
        <taxon>Polyporaceae</taxon>
        <taxon>Lentinus</taxon>
    </lineage>
</organism>
<dbReference type="EMBL" id="KZ857379">
    <property type="protein sequence ID" value="RDX57016.1"/>
    <property type="molecule type" value="Genomic_DNA"/>
</dbReference>
<dbReference type="AlphaFoldDB" id="A0A371DWX1"/>
<evidence type="ECO:0000313" key="1">
    <source>
        <dbReference type="EMBL" id="RDX57016.1"/>
    </source>
</evidence>
<dbReference type="STRING" id="139420.A0A371DWX1"/>
<keyword evidence="2" id="KW-1185">Reference proteome</keyword>
<dbReference type="Proteomes" id="UP000256964">
    <property type="component" value="Unassembled WGS sequence"/>
</dbReference>
<dbReference type="OrthoDB" id="2791100at2759"/>
<accession>A0A371DWX1</accession>
<sequence length="175" mass="19399">MTFEEGSNPRQRLRCPGRIGAVLILGGSATRRRFGSRLHIVSYLRRHFLEWLAFVEDKLGPDIDPSTLYFISGTTKTSAQWANIVYIKDSYDGYMNIAGGGFRPLHEGPFQVSMSNATNARVFARVGLHASPAGSEHLPANQCIFVNYYGAVQLKATTFSNPIRASQILSDFLVL</sequence>
<gene>
    <name evidence="1" type="ORF">OH76DRAFT_1394760</name>
</gene>
<protein>
    <submittedName>
        <fullName evidence="1">Uncharacterized protein</fullName>
    </submittedName>
</protein>
<proteinExistence type="predicted"/>
<name>A0A371DWX1_9APHY</name>
<evidence type="ECO:0000313" key="2">
    <source>
        <dbReference type="Proteomes" id="UP000256964"/>
    </source>
</evidence>